<dbReference type="EMBL" id="GISG01008617">
    <property type="protein sequence ID" value="MBA4615730.1"/>
    <property type="molecule type" value="Transcribed_RNA"/>
</dbReference>
<dbReference type="PANTHER" id="PTHR48046:SF6">
    <property type="entry name" value="GLYCOSYLTRANSFERASE"/>
    <property type="match status" value="1"/>
</dbReference>
<dbReference type="EC" id="2.4.1.-" evidence="5"/>
<evidence type="ECO:0000256" key="4">
    <source>
        <dbReference type="RuleBase" id="RU003718"/>
    </source>
</evidence>
<dbReference type="GO" id="GO:0008194">
    <property type="term" value="F:UDP-glycosyltransferase activity"/>
    <property type="evidence" value="ECO:0007669"/>
    <property type="project" value="InterPro"/>
</dbReference>
<proteinExistence type="inferred from homology"/>
<evidence type="ECO:0000256" key="5">
    <source>
        <dbReference type="RuleBase" id="RU362057"/>
    </source>
</evidence>
<dbReference type="PROSITE" id="PS00375">
    <property type="entry name" value="UDPGT"/>
    <property type="match status" value="1"/>
</dbReference>
<dbReference type="EMBL" id="GISG01008618">
    <property type="protein sequence ID" value="MBA4615731.1"/>
    <property type="molecule type" value="Transcribed_RNA"/>
</dbReference>
<dbReference type="CDD" id="cd03784">
    <property type="entry name" value="GT1_Gtf-like"/>
    <property type="match status" value="1"/>
</dbReference>
<evidence type="ECO:0000256" key="3">
    <source>
        <dbReference type="ARBA" id="ARBA00022679"/>
    </source>
</evidence>
<protein>
    <recommendedName>
        <fullName evidence="5">Glycosyltransferase</fullName>
        <ecNumber evidence="5">2.4.1.-</ecNumber>
    </recommendedName>
</protein>
<reference evidence="6" key="1">
    <citation type="journal article" date="2013" name="J. Plant Res.">
        <title>Effect of fungi and light on seed germination of three Opuntia species from semiarid lands of central Mexico.</title>
        <authorList>
            <person name="Delgado-Sanchez P."/>
            <person name="Jimenez-Bremont J.F."/>
            <person name="Guerrero-Gonzalez Mde L."/>
            <person name="Flores J."/>
        </authorList>
    </citation>
    <scope>NUCLEOTIDE SEQUENCE</scope>
    <source>
        <tissue evidence="6">Cladode</tissue>
    </source>
</reference>
<dbReference type="InterPro" id="IPR002213">
    <property type="entry name" value="UDP_glucos_trans"/>
</dbReference>
<sequence length="471" mass="51433">MSSHIVMLCSPGLGHLIPFAELAKLLASRHGFAITLFIPTIAGQPLQAITNVFKKSNHHNIDYVILPPVNFDDLPLGTQPEVRICLAVTRSLGSLRDSLGSLASRAKVVALVTDVFGQDAFEVAKEVGISSYVYFMSAAMNLHFMLYLPTLHEEVKSEFRDMPNPICLPGCVPLHGRDFVDPVQDRASEGYNLILHYSKRASLADGILLNSFTELEPGAIEALLTDEPRRPSVYPVGPIIQSGSGGEPRESMEYCLRWLDGQPSGSVLFVCFGSGGTLTNEQITELAYGLEMSGERFLWVVRSPDEKSSSGSYFSGQTREDPFGFLPNGFLDRTVERGLLVPSWAPQIEVLSHPSTGGFLTHCGWNSTLESLTHGIPLIAWPLYAEQKSNAVMLSEGIKVAIRPKANQNGLIGRGEISRAIKSLMKEEEGLLIRSKAKELGEAAKATLKKNGASTKMLKEVALKWRSEGHA</sequence>
<evidence type="ECO:0000256" key="2">
    <source>
        <dbReference type="ARBA" id="ARBA00022676"/>
    </source>
</evidence>
<dbReference type="FunFam" id="3.40.50.2000:FF:000051">
    <property type="entry name" value="Glycosyltransferase"/>
    <property type="match status" value="1"/>
</dbReference>
<keyword evidence="2 4" id="KW-0328">Glycosyltransferase</keyword>
<dbReference type="PANTHER" id="PTHR48046">
    <property type="entry name" value="UDP-GLYCOSYLTRANSFERASE 72E1"/>
    <property type="match status" value="1"/>
</dbReference>
<evidence type="ECO:0000256" key="1">
    <source>
        <dbReference type="ARBA" id="ARBA00009995"/>
    </source>
</evidence>
<dbReference type="Gene3D" id="3.40.50.2000">
    <property type="entry name" value="Glycogen Phosphorylase B"/>
    <property type="match status" value="2"/>
</dbReference>
<accession>A0A7C8YDR8</accession>
<reference evidence="6" key="2">
    <citation type="submission" date="2020-07" db="EMBL/GenBank/DDBJ databases">
        <authorList>
            <person name="Vera ALvarez R."/>
            <person name="Arias-Moreno D.M."/>
            <person name="Jimenez-Jacinto V."/>
            <person name="Jimenez-Bremont J.F."/>
            <person name="Swaminathan K."/>
            <person name="Moose S.P."/>
            <person name="Guerrero-Gonzalez M.L."/>
            <person name="Marino-Ramirez L."/>
            <person name="Landsman D."/>
            <person name="Rodriguez-Kessler M."/>
            <person name="Delgado-Sanchez P."/>
        </authorList>
    </citation>
    <scope>NUCLEOTIDE SEQUENCE</scope>
    <source>
        <tissue evidence="6">Cladode</tissue>
    </source>
</reference>
<keyword evidence="3 4" id="KW-0808">Transferase</keyword>
<organism evidence="6">
    <name type="scientific">Opuntia streptacantha</name>
    <name type="common">Prickly pear cactus</name>
    <name type="synonym">Opuntia cardona</name>
    <dbReference type="NCBI Taxonomy" id="393608"/>
    <lineage>
        <taxon>Eukaryota</taxon>
        <taxon>Viridiplantae</taxon>
        <taxon>Streptophyta</taxon>
        <taxon>Embryophyta</taxon>
        <taxon>Tracheophyta</taxon>
        <taxon>Spermatophyta</taxon>
        <taxon>Magnoliopsida</taxon>
        <taxon>eudicotyledons</taxon>
        <taxon>Gunneridae</taxon>
        <taxon>Pentapetalae</taxon>
        <taxon>Caryophyllales</taxon>
        <taxon>Cactineae</taxon>
        <taxon>Cactaceae</taxon>
        <taxon>Opuntioideae</taxon>
        <taxon>Opuntia</taxon>
    </lineage>
</organism>
<evidence type="ECO:0000313" key="6">
    <source>
        <dbReference type="EMBL" id="MBA4615731.1"/>
    </source>
</evidence>
<dbReference type="AlphaFoldDB" id="A0A7C8YDR8"/>
<comment type="similarity">
    <text evidence="1 4">Belongs to the UDP-glycosyltransferase family.</text>
</comment>
<dbReference type="Pfam" id="PF00201">
    <property type="entry name" value="UDPGT"/>
    <property type="match status" value="1"/>
</dbReference>
<dbReference type="InterPro" id="IPR035595">
    <property type="entry name" value="UDP_glycos_trans_CS"/>
</dbReference>
<dbReference type="FunFam" id="3.40.50.2000:FF:000054">
    <property type="entry name" value="Glycosyltransferase"/>
    <property type="match status" value="1"/>
</dbReference>
<dbReference type="SUPFAM" id="SSF53756">
    <property type="entry name" value="UDP-Glycosyltransferase/glycogen phosphorylase"/>
    <property type="match status" value="1"/>
</dbReference>
<name>A0A7C8YDR8_OPUST</name>